<proteinExistence type="predicted"/>
<feature type="compositionally biased region" description="Low complexity" evidence="1">
    <location>
        <begin position="82"/>
        <end position="102"/>
    </location>
</feature>
<comment type="caution">
    <text evidence="2">The sequence shown here is derived from an EMBL/GenBank/DDBJ whole genome shotgun (WGS) entry which is preliminary data.</text>
</comment>
<feature type="compositionally biased region" description="Low complexity" evidence="1">
    <location>
        <begin position="163"/>
        <end position="178"/>
    </location>
</feature>
<evidence type="ECO:0000313" key="3">
    <source>
        <dbReference type="Proteomes" id="UP001165160"/>
    </source>
</evidence>
<evidence type="ECO:0000256" key="1">
    <source>
        <dbReference type="SAM" id="MobiDB-lite"/>
    </source>
</evidence>
<dbReference type="Proteomes" id="UP001165160">
    <property type="component" value="Unassembled WGS sequence"/>
</dbReference>
<feature type="region of interest" description="Disordered" evidence="1">
    <location>
        <begin position="1"/>
        <end position="53"/>
    </location>
</feature>
<evidence type="ECO:0000313" key="2">
    <source>
        <dbReference type="EMBL" id="GMI04203.1"/>
    </source>
</evidence>
<gene>
    <name evidence="2" type="ORF">TrVE_jg11511</name>
</gene>
<feature type="region of interest" description="Disordered" evidence="1">
    <location>
        <begin position="161"/>
        <end position="210"/>
    </location>
</feature>
<keyword evidence="3" id="KW-1185">Reference proteome</keyword>
<reference evidence="3" key="1">
    <citation type="journal article" date="2023" name="Commun. Biol.">
        <title>Genome analysis of Parmales, the sister group of diatoms, reveals the evolutionary specialization of diatoms from phago-mixotrophs to photoautotrophs.</title>
        <authorList>
            <person name="Ban H."/>
            <person name="Sato S."/>
            <person name="Yoshikawa S."/>
            <person name="Yamada K."/>
            <person name="Nakamura Y."/>
            <person name="Ichinomiya M."/>
            <person name="Sato N."/>
            <person name="Blanc-Mathieu R."/>
            <person name="Endo H."/>
            <person name="Kuwata A."/>
            <person name="Ogata H."/>
        </authorList>
    </citation>
    <scope>NUCLEOTIDE SEQUENCE [LARGE SCALE GENOMIC DNA]</scope>
    <source>
        <strain evidence="3">NIES 3699</strain>
    </source>
</reference>
<feature type="compositionally biased region" description="Polar residues" evidence="1">
    <location>
        <begin position="23"/>
        <end position="46"/>
    </location>
</feature>
<protein>
    <submittedName>
        <fullName evidence="2">Uncharacterized protein</fullName>
    </submittedName>
</protein>
<organism evidence="2 3">
    <name type="scientific">Triparma verrucosa</name>
    <dbReference type="NCBI Taxonomy" id="1606542"/>
    <lineage>
        <taxon>Eukaryota</taxon>
        <taxon>Sar</taxon>
        <taxon>Stramenopiles</taxon>
        <taxon>Ochrophyta</taxon>
        <taxon>Bolidophyceae</taxon>
        <taxon>Parmales</taxon>
        <taxon>Triparmaceae</taxon>
        <taxon>Triparma</taxon>
    </lineage>
</organism>
<dbReference type="EMBL" id="BRXX01000313">
    <property type="protein sequence ID" value="GMI04203.1"/>
    <property type="molecule type" value="Genomic_DNA"/>
</dbReference>
<feature type="compositionally biased region" description="Basic and acidic residues" evidence="1">
    <location>
        <begin position="106"/>
        <end position="116"/>
    </location>
</feature>
<dbReference type="AlphaFoldDB" id="A0A9W7C8N6"/>
<sequence>MSTRPTPSKDMCTGRRNIFPEKWTQTNIMRDLNQVTPQTSNKNRIPSDSNSSLSSLGGLTCFEFLRSSLNSTPPDLSRTGDSGNESPSSGRSSGSGSSSSSSIKGLLKDPSEERTESQTAKKKVWFTPLLEVAGKSDTGSGWWSRTDLNYFRLRELYTPSLRSPAANPSSSPKISASPKPIPKPNQPNDRHNNPKNHQLYIPTFKERTMA</sequence>
<accession>A0A9W7C8N6</accession>
<name>A0A9W7C8N6_9STRA</name>
<feature type="region of interest" description="Disordered" evidence="1">
    <location>
        <begin position="72"/>
        <end position="120"/>
    </location>
</feature>